<evidence type="ECO:0000313" key="2">
    <source>
        <dbReference type="Proteomes" id="UP000292702"/>
    </source>
</evidence>
<organism evidence="1 2">
    <name type="scientific">Steccherinum ochraceum</name>
    <dbReference type="NCBI Taxonomy" id="92696"/>
    <lineage>
        <taxon>Eukaryota</taxon>
        <taxon>Fungi</taxon>
        <taxon>Dikarya</taxon>
        <taxon>Basidiomycota</taxon>
        <taxon>Agaricomycotina</taxon>
        <taxon>Agaricomycetes</taxon>
        <taxon>Polyporales</taxon>
        <taxon>Steccherinaceae</taxon>
        <taxon>Steccherinum</taxon>
    </lineage>
</organism>
<accession>A0A4R0RT52</accession>
<reference evidence="1 2" key="1">
    <citation type="submission" date="2018-11" db="EMBL/GenBank/DDBJ databases">
        <title>Genome assembly of Steccherinum ochraceum LE-BIN_3174, the white-rot fungus of the Steccherinaceae family (The Residual Polyporoid clade, Polyporales, Basidiomycota).</title>
        <authorList>
            <person name="Fedorova T.V."/>
            <person name="Glazunova O.A."/>
            <person name="Landesman E.O."/>
            <person name="Moiseenko K.V."/>
            <person name="Psurtseva N.V."/>
            <person name="Savinova O.S."/>
            <person name="Shakhova N.V."/>
            <person name="Tyazhelova T.V."/>
            <person name="Vasina D.V."/>
        </authorList>
    </citation>
    <scope>NUCLEOTIDE SEQUENCE [LARGE SCALE GENOMIC DNA]</scope>
    <source>
        <strain evidence="1 2">LE-BIN_3174</strain>
    </source>
</reference>
<gene>
    <name evidence="1" type="ORF">EIP91_007169</name>
</gene>
<dbReference type="OrthoDB" id="3002966at2759"/>
<dbReference type="Proteomes" id="UP000292702">
    <property type="component" value="Unassembled WGS sequence"/>
</dbReference>
<name>A0A4R0RT52_9APHY</name>
<proteinExistence type="predicted"/>
<dbReference type="AlphaFoldDB" id="A0A4R0RT52"/>
<keyword evidence="2" id="KW-1185">Reference proteome</keyword>
<comment type="caution">
    <text evidence="1">The sequence shown here is derived from an EMBL/GenBank/DDBJ whole genome shotgun (WGS) entry which is preliminary data.</text>
</comment>
<protein>
    <submittedName>
        <fullName evidence="1">Uncharacterized protein</fullName>
    </submittedName>
</protein>
<evidence type="ECO:0000313" key="1">
    <source>
        <dbReference type="EMBL" id="TCD69545.1"/>
    </source>
</evidence>
<sequence length="249" mass="28108">MIVDSNTNSGLRMVILTWSNFLRILIYSPPDPFSDEFTPVSPVEVLPNYAARRSQTLPIMPSTERHIPSRPPTYSVPRPSQPQIYTFTTWSTDTTLLLPPSTARNRSPLYRISVELNLNPFAPLSYVTTVRRGGDVDGEIVVTLGNHSTRMSSILTNFDRSPPPRTIWRWKHNKIDFRWDCRNTLDDGLPMCICLDSNKLQLASFVPPPLDAPPPAPDATLTVFPDGHQYFDDILLSSLVIARKITLSF</sequence>
<dbReference type="EMBL" id="RWJN01000039">
    <property type="protein sequence ID" value="TCD69545.1"/>
    <property type="molecule type" value="Genomic_DNA"/>
</dbReference>